<dbReference type="RefSeq" id="WP_117726301.1">
    <property type="nucleotide sequence ID" value="NZ_JAQCPX010000003.1"/>
</dbReference>
<keyword evidence="2" id="KW-1133">Transmembrane helix</keyword>
<evidence type="ECO:0000256" key="1">
    <source>
        <dbReference type="SAM" id="MobiDB-lite"/>
    </source>
</evidence>
<reference evidence="3 4" key="1">
    <citation type="submission" date="2018-08" db="EMBL/GenBank/DDBJ databases">
        <title>A genome reference for cultivated species of the human gut microbiota.</title>
        <authorList>
            <person name="Zou Y."/>
            <person name="Xue W."/>
            <person name="Luo G."/>
        </authorList>
    </citation>
    <scope>NUCLEOTIDE SEQUENCE [LARGE SCALE GENOMIC DNA]</scope>
    <source>
        <strain evidence="3 4">AM12-10</strain>
    </source>
</reference>
<protein>
    <submittedName>
        <fullName evidence="3">DUF4012 domain-containing protein</fullName>
    </submittedName>
</protein>
<feature type="transmembrane region" description="Helical" evidence="2">
    <location>
        <begin position="25"/>
        <end position="46"/>
    </location>
</feature>
<dbReference type="EMBL" id="QRLR01000002">
    <property type="protein sequence ID" value="RHJ24010.1"/>
    <property type="molecule type" value="Genomic_DNA"/>
</dbReference>
<dbReference type="Pfam" id="PF13196">
    <property type="entry name" value="DUF4012"/>
    <property type="match status" value="1"/>
</dbReference>
<sequence>MRRSPQHIGRKGHQFLSQALRPRRIVLYVVFVLLGAVLSVVGIYGISALKLYTEANRFISASENLANTALGCGGGGNIGTSAREMVTSTRALRDELDKPQWTFLRDHTAYGNDITAARTMLDAMGNLVDGPFTDLMDLSKQLSGFSMKDKSVDLSAVTAMPGIVKQARADIKVETRRLEKLAPPKSSSIASMVKTGVSGLKSVDKMLNEYDELINLLPQLLGENGERTYLVAIYNPAELRSGGGMVGNIAPVTADHGKVTIGDFIATTDITYGTQPYDAENVKEAAVFGDQVWKYPQTTTVNPNFQRAAVTLKNMWLAQPGNENQEIAGVFALDPVFLQSLIGATGSVKLSDGKVLDGTNTVKFFLNELYVDHPIYKEQNAYTNKASKTIMTHVFSGVGTSTLSPMLKALRQTSANGHFKLWMAQEEELAALVQTKVFDANVAGMIPGSVERPKAGVYVTEAKPSKLSWYLEPSITVKKTCGSDFAANSYRISDEVDAPARATNPMTIANAGLGDEYTVTVRLKNTMTEEQAKSLPAFITGNTEKGTMQPRLFLMAPEGGAITSLAYESGEMVSNGTVEDRQFINLRLTQGIKPGETVTIAFTVRAAEKAKSTLDVVTTPIINEKGIYTGTNGKVTDTCGADVPDAVEDQWAGTGSDGSANGDGSSNGTDGTDGGKSSGKTSSKPADENKNSADSSNGGALDKLSSIKDGLSCPVDLKKFM</sequence>
<evidence type="ECO:0000313" key="3">
    <source>
        <dbReference type="EMBL" id="RHJ24010.1"/>
    </source>
</evidence>
<comment type="caution">
    <text evidence="3">The sequence shown here is derived from an EMBL/GenBank/DDBJ whole genome shotgun (WGS) entry which is preliminary data.</text>
</comment>
<feature type="region of interest" description="Disordered" evidence="1">
    <location>
        <begin position="648"/>
        <end position="707"/>
    </location>
</feature>
<dbReference type="Proteomes" id="UP000283727">
    <property type="component" value="Unassembled WGS sequence"/>
</dbReference>
<organism evidence="3 4">
    <name type="scientific">Bifidobacterium bifidum</name>
    <dbReference type="NCBI Taxonomy" id="1681"/>
    <lineage>
        <taxon>Bacteria</taxon>
        <taxon>Bacillati</taxon>
        <taxon>Actinomycetota</taxon>
        <taxon>Actinomycetes</taxon>
        <taxon>Bifidobacteriales</taxon>
        <taxon>Bifidobacteriaceae</taxon>
        <taxon>Bifidobacterium</taxon>
    </lineage>
</organism>
<dbReference type="AlphaFoldDB" id="A0A415C6E9"/>
<accession>A0A415C6E9</accession>
<evidence type="ECO:0000256" key="2">
    <source>
        <dbReference type="SAM" id="Phobius"/>
    </source>
</evidence>
<feature type="compositionally biased region" description="Low complexity" evidence="1">
    <location>
        <begin position="652"/>
        <end position="670"/>
    </location>
</feature>
<gene>
    <name evidence="3" type="ORF">DW137_05360</name>
</gene>
<name>A0A415C6E9_BIFBI</name>
<dbReference type="InterPro" id="IPR025101">
    <property type="entry name" value="DUF4012"/>
</dbReference>
<proteinExistence type="predicted"/>
<evidence type="ECO:0000313" key="4">
    <source>
        <dbReference type="Proteomes" id="UP000283727"/>
    </source>
</evidence>
<keyword evidence="2" id="KW-0812">Transmembrane</keyword>
<keyword evidence="2" id="KW-0472">Membrane</keyword>